<dbReference type="EMBL" id="LNIX01000002">
    <property type="protein sequence ID" value="OXA60189.1"/>
    <property type="molecule type" value="Genomic_DNA"/>
</dbReference>
<feature type="signal peptide" evidence="1">
    <location>
        <begin position="1"/>
        <end position="26"/>
    </location>
</feature>
<dbReference type="Pfam" id="PF00756">
    <property type="entry name" value="Esterase"/>
    <property type="match status" value="1"/>
</dbReference>
<evidence type="ECO:0000313" key="2">
    <source>
        <dbReference type="EMBL" id="OXA60189.1"/>
    </source>
</evidence>
<proteinExistence type="predicted"/>
<protein>
    <submittedName>
        <fullName evidence="2">Uncharacterized protein</fullName>
    </submittedName>
</protein>
<keyword evidence="3" id="KW-1185">Reference proteome</keyword>
<name>A0A226ERQ3_FOLCA</name>
<dbReference type="AlphaFoldDB" id="A0A226ERQ3"/>
<reference evidence="2 3" key="1">
    <citation type="submission" date="2015-12" db="EMBL/GenBank/DDBJ databases">
        <title>The genome of Folsomia candida.</title>
        <authorList>
            <person name="Faddeeva A."/>
            <person name="Derks M.F."/>
            <person name="Anvar Y."/>
            <person name="Smit S."/>
            <person name="Van Straalen N."/>
            <person name="Roelofs D."/>
        </authorList>
    </citation>
    <scope>NUCLEOTIDE SEQUENCE [LARGE SCALE GENOMIC DNA]</scope>
    <source>
        <strain evidence="2 3">VU population</strain>
        <tissue evidence="2">Whole body</tissue>
    </source>
</reference>
<dbReference type="InterPro" id="IPR029058">
    <property type="entry name" value="AB_hydrolase_fold"/>
</dbReference>
<evidence type="ECO:0000256" key="1">
    <source>
        <dbReference type="SAM" id="SignalP"/>
    </source>
</evidence>
<evidence type="ECO:0000313" key="3">
    <source>
        <dbReference type="Proteomes" id="UP000198287"/>
    </source>
</evidence>
<accession>A0A226ERQ3</accession>
<dbReference type="OrthoDB" id="6134934at2759"/>
<feature type="chain" id="PRO_5013144271" evidence="1">
    <location>
        <begin position="27"/>
        <end position="376"/>
    </location>
</feature>
<sequence length="376" mass="42446">MRPNKYIFRKISRIIVILLLVFCIECQPQFLNSVIKFPKPSSRTLRYLPLRNDKVTVSGTSAGGAMAMALYLSHSKLFSGVAIFSGVLYRCVEGNRESFSGILGCVNGLTNLTTVTDLAEDLVADRLIDKLKYLKFNRHYVEHGYNDEKFSFNNGRQIAQFFGEYSPNVRYQETSGIHGIATDNCGFTCGSRLYLNSGCLNCGRSAVYQGLSYIRKRRLLRTESKIATCYQGKGVPGLYKFDQTEFLPKNALGGTNVPMERYGFIYIPPRCEADSQLCTLHIAFHDCSTMQIFGGIPWHITCSGYLEIAAANNIIIVFPQAAIQYSDPYSYLGCWDFVGYTGELYGTKRGSQVRAVYNMVQRMMTAPRPDFDYYDY</sequence>
<organism evidence="2 3">
    <name type="scientific">Folsomia candida</name>
    <name type="common">Springtail</name>
    <dbReference type="NCBI Taxonomy" id="158441"/>
    <lineage>
        <taxon>Eukaryota</taxon>
        <taxon>Metazoa</taxon>
        <taxon>Ecdysozoa</taxon>
        <taxon>Arthropoda</taxon>
        <taxon>Hexapoda</taxon>
        <taxon>Collembola</taxon>
        <taxon>Entomobryomorpha</taxon>
        <taxon>Isotomoidea</taxon>
        <taxon>Isotomidae</taxon>
        <taxon>Proisotominae</taxon>
        <taxon>Folsomia</taxon>
    </lineage>
</organism>
<keyword evidence="1" id="KW-0732">Signal</keyword>
<dbReference type="OMA" id="ESKIATC"/>
<gene>
    <name evidence="2" type="ORF">Fcan01_05276</name>
</gene>
<dbReference type="Proteomes" id="UP000198287">
    <property type="component" value="Unassembled WGS sequence"/>
</dbReference>
<dbReference type="Gene3D" id="3.40.50.1820">
    <property type="entry name" value="alpha/beta hydrolase"/>
    <property type="match status" value="1"/>
</dbReference>
<comment type="caution">
    <text evidence="2">The sequence shown here is derived from an EMBL/GenBank/DDBJ whole genome shotgun (WGS) entry which is preliminary data.</text>
</comment>
<dbReference type="SUPFAM" id="SSF53474">
    <property type="entry name" value="alpha/beta-Hydrolases"/>
    <property type="match status" value="1"/>
</dbReference>
<dbReference type="InterPro" id="IPR000801">
    <property type="entry name" value="Esterase-like"/>
</dbReference>